<reference evidence="1 2" key="1">
    <citation type="submission" date="2012-06" db="EMBL/GenBank/DDBJ databases">
        <title>Complete sequence of chromosome of Mycobacterium chubuense NBB4.</title>
        <authorList>
            <consortium name="US DOE Joint Genome Institute"/>
            <person name="Lucas S."/>
            <person name="Han J."/>
            <person name="Lapidus A."/>
            <person name="Cheng J.-F."/>
            <person name="Goodwin L."/>
            <person name="Pitluck S."/>
            <person name="Peters L."/>
            <person name="Mikhailova N."/>
            <person name="Teshima H."/>
            <person name="Detter J.C."/>
            <person name="Han C."/>
            <person name="Tapia R."/>
            <person name="Land M."/>
            <person name="Hauser L."/>
            <person name="Kyrpides N."/>
            <person name="Ivanova N."/>
            <person name="Pagani I."/>
            <person name="Mattes T."/>
            <person name="Holmes A."/>
            <person name="Rutledge P."/>
            <person name="Paulsen I."/>
            <person name="Coleman N."/>
            <person name="Woyke T."/>
        </authorList>
    </citation>
    <scope>NUCLEOTIDE SEQUENCE [LARGE SCALE GENOMIC DNA]</scope>
    <source>
        <strain evidence="1 2">NBB4</strain>
    </source>
</reference>
<dbReference type="AlphaFoldDB" id="I4BJI7"/>
<dbReference type="Proteomes" id="UP000006057">
    <property type="component" value="Chromosome"/>
</dbReference>
<name>I4BJI7_MYCCN</name>
<keyword evidence="2" id="KW-1185">Reference proteome</keyword>
<sequence length="82" mass="9365">MRFRREGDQLYVDEATPVMWFARHVLEASRGEPDVGLSFDGQHVTLHAPNGRWIWKLTGRSVCFRDGPDAAPMVLLEGLWPD</sequence>
<dbReference type="KEGG" id="mcb:Mycch_2679"/>
<dbReference type="HOGENOM" id="CLU_2554589_0_0_11"/>
<evidence type="ECO:0000313" key="1">
    <source>
        <dbReference type="EMBL" id="AFM17444.1"/>
    </source>
</evidence>
<dbReference type="EMBL" id="CP003053">
    <property type="protein sequence ID" value="AFM17444.1"/>
    <property type="molecule type" value="Genomic_DNA"/>
</dbReference>
<dbReference type="PATRIC" id="fig|710421.3.peg.2666"/>
<gene>
    <name evidence="1" type="ordered locus">Mycch_2679</name>
</gene>
<dbReference type="RefSeq" id="WP_014815922.1">
    <property type="nucleotide sequence ID" value="NC_018027.1"/>
</dbReference>
<organism evidence="1 2">
    <name type="scientific">Mycolicibacterium chubuense (strain NBB4)</name>
    <name type="common">Mycobacterium chubuense</name>
    <dbReference type="NCBI Taxonomy" id="710421"/>
    <lineage>
        <taxon>Bacteria</taxon>
        <taxon>Bacillati</taxon>
        <taxon>Actinomycetota</taxon>
        <taxon>Actinomycetes</taxon>
        <taxon>Mycobacteriales</taxon>
        <taxon>Mycobacteriaceae</taxon>
        <taxon>Mycolicibacterium</taxon>
    </lineage>
</organism>
<evidence type="ECO:0000313" key="2">
    <source>
        <dbReference type="Proteomes" id="UP000006057"/>
    </source>
</evidence>
<proteinExistence type="predicted"/>
<protein>
    <submittedName>
        <fullName evidence="1">Uncharacterized protein</fullName>
    </submittedName>
</protein>
<accession>I4BJI7</accession>